<reference evidence="1 2" key="1">
    <citation type="submission" date="2018-05" db="EMBL/GenBank/DDBJ databases">
        <title>Complete genome sequence of Arcticibacterium luteifluviistationis SM1504T, a cytophagaceae bacterium isolated from Arctic surface seawater.</title>
        <authorList>
            <person name="Li Y."/>
            <person name="Qin Q.-L."/>
        </authorList>
    </citation>
    <scope>NUCLEOTIDE SEQUENCE [LARGE SCALE GENOMIC DNA]</scope>
    <source>
        <strain evidence="1 2">SM1504</strain>
    </source>
</reference>
<dbReference type="RefSeq" id="WP_111373323.1">
    <property type="nucleotide sequence ID" value="NZ_CP029480.1"/>
</dbReference>
<dbReference type="KEGG" id="als:DJ013_17975"/>
<name>A0A2Z4GFY1_9BACT</name>
<keyword evidence="2" id="KW-1185">Reference proteome</keyword>
<evidence type="ECO:0000313" key="1">
    <source>
        <dbReference type="EMBL" id="AWV99955.1"/>
    </source>
</evidence>
<dbReference type="EMBL" id="CP029480">
    <property type="protein sequence ID" value="AWV99955.1"/>
    <property type="molecule type" value="Genomic_DNA"/>
</dbReference>
<evidence type="ECO:0008006" key="3">
    <source>
        <dbReference type="Google" id="ProtNLM"/>
    </source>
</evidence>
<gene>
    <name evidence="1" type="ORF">DJ013_17975</name>
</gene>
<accession>A0A2Z4GFY1</accession>
<evidence type="ECO:0000313" key="2">
    <source>
        <dbReference type="Proteomes" id="UP000249873"/>
    </source>
</evidence>
<protein>
    <recommendedName>
        <fullName evidence="3">Type II toxin-antitoxin system ParD family antitoxin</fullName>
    </recommendedName>
</protein>
<dbReference type="Gene3D" id="6.10.10.120">
    <property type="entry name" value="Antitoxin ParD1-like"/>
    <property type="match status" value="1"/>
</dbReference>
<proteinExistence type="predicted"/>
<dbReference type="Pfam" id="PF03693">
    <property type="entry name" value="ParD_antitoxin"/>
    <property type="match status" value="1"/>
</dbReference>
<dbReference type="OrthoDB" id="982470at2"/>
<sequence length="95" mass="10609">MARIDLSEPYELYLKKQVKSGLYRSVTAAAEDAIRKQMLEDEKSRIASVYAAIAKGEASIKSGNVVQFSDNLMKEISEKARQNSLSGKKVKQDVR</sequence>
<dbReference type="InterPro" id="IPR022789">
    <property type="entry name" value="ParD"/>
</dbReference>
<dbReference type="InterPro" id="IPR038296">
    <property type="entry name" value="ParD_sf"/>
</dbReference>
<organism evidence="1 2">
    <name type="scientific">Arcticibacterium luteifluviistationis</name>
    <dbReference type="NCBI Taxonomy" id="1784714"/>
    <lineage>
        <taxon>Bacteria</taxon>
        <taxon>Pseudomonadati</taxon>
        <taxon>Bacteroidota</taxon>
        <taxon>Cytophagia</taxon>
        <taxon>Cytophagales</taxon>
        <taxon>Leadbetterellaceae</taxon>
        <taxon>Arcticibacterium</taxon>
    </lineage>
</organism>
<dbReference type="AlphaFoldDB" id="A0A2Z4GFY1"/>
<dbReference type="Proteomes" id="UP000249873">
    <property type="component" value="Chromosome"/>
</dbReference>